<proteinExistence type="predicted"/>
<keyword evidence="3" id="KW-1185">Reference proteome</keyword>
<dbReference type="PANTHER" id="PTHR12277">
    <property type="entry name" value="ALPHA/BETA HYDROLASE DOMAIN-CONTAINING PROTEIN"/>
    <property type="match status" value="1"/>
</dbReference>
<dbReference type="PANTHER" id="PTHR12277:SF81">
    <property type="entry name" value="PROTEIN ABHD13"/>
    <property type="match status" value="1"/>
</dbReference>
<gene>
    <name evidence="2" type="ORF">IB286_14045</name>
</gene>
<keyword evidence="2" id="KW-0378">Hydrolase</keyword>
<dbReference type="SUPFAM" id="SSF53474">
    <property type="entry name" value="alpha/beta-Hydrolases"/>
    <property type="match status" value="1"/>
</dbReference>
<dbReference type="Gene3D" id="3.40.50.1820">
    <property type="entry name" value="alpha/beta hydrolase"/>
    <property type="match status" value="1"/>
</dbReference>
<evidence type="ECO:0000259" key="1">
    <source>
        <dbReference type="Pfam" id="PF12146"/>
    </source>
</evidence>
<dbReference type="AlphaFoldDB" id="A0A927C5H2"/>
<name>A0A927C5H2_9GAMM</name>
<evidence type="ECO:0000313" key="3">
    <source>
        <dbReference type="Proteomes" id="UP000610558"/>
    </source>
</evidence>
<dbReference type="InterPro" id="IPR029058">
    <property type="entry name" value="AB_hydrolase_fold"/>
</dbReference>
<dbReference type="Proteomes" id="UP000610558">
    <property type="component" value="Unassembled WGS sequence"/>
</dbReference>
<comment type="caution">
    <text evidence="2">The sequence shown here is derived from an EMBL/GenBank/DDBJ whole genome shotgun (WGS) entry which is preliminary data.</text>
</comment>
<accession>A0A927C5H2</accession>
<dbReference type="InterPro" id="IPR022742">
    <property type="entry name" value="Hydrolase_4"/>
</dbReference>
<dbReference type="Pfam" id="PF12146">
    <property type="entry name" value="Hydrolase_4"/>
    <property type="match status" value="1"/>
</dbReference>
<dbReference type="GO" id="GO:0016787">
    <property type="term" value="F:hydrolase activity"/>
    <property type="evidence" value="ECO:0007669"/>
    <property type="project" value="UniProtKB-KW"/>
</dbReference>
<organism evidence="2 3">
    <name type="scientific">Spongiibacter pelagi</name>
    <dbReference type="NCBI Taxonomy" id="2760804"/>
    <lineage>
        <taxon>Bacteria</taxon>
        <taxon>Pseudomonadati</taxon>
        <taxon>Pseudomonadota</taxon>
        <taxon>Gammaproteobacteria</taxon>
        <taxon>Cellvibrionales</taxon>
        <taxon>Spongiibacteraceae</taxon>
        <taxon>Spongiibacter</taxon>
    </lineage>
</organism>
<reference evidence="2" key="1">
    <citation type="submission" date="2020-09" db="EMBL/GenBank/DDBJ databases">
        <authorList>
            <person name="Yoon J.-W."/>
        </authorList>
    </citation>
    <scope>NUCLEOTIDE SEQUENCE</scope>
    <source>
        <strain evidence="2">KMU-158</strain>
    </source>
</reference>
<sequence>MKPLLRTPDQIGLRYDDVQLSSRDGTQLHAWWLPASKDPSATILFIHGNAENISTHIASVMWLPAEGVNVLLLDYRGYGQSGGVPTIAGAIEDVQAGLDYLAASSVPVIVLGQSLGASLSGVAVGAENPCTREQRWPNLTAVVLDAGFSRYSKIAKEVAAGNWLTYLFQWPAAWAMPSGMDLEDAIENISPLPVFIIHGKNDEVVPVSHAEALMRAAREPKQLLEYEGGHIQTFGLEENRQQLMAFIKSAHLPPVSICQ</sequence>
<dbReference type="RefSeq" id="WP_190766607.1">
    <property type="nucleotide sequence ID" value="NZ_JACXLD010000012.1"/>
</dbReference>
<protein>
    <submittedName>
        <fullName evidence="2">Alpha/beta hydrolase</fullName>
    </submittedName>
</protein>
<evidence type="ECO:0000313" key="2">
    <source>
        <dbReference type="EMBL" id="MBD2860121.1"/>
    </source>
</evidence>
<dbReference type="EMBL" id="JACXLD010000012">
    <property type="protein sequence ID" value="MBD2860121.1"/>
    <property type="molecule type" value="Genomic_DNA"/>
</dbReference>
<feature type="domain" description="Serine aminopeptidase S33" evidence="1">
    <location>
        <begin position="38"/>
        <end position="148"/>
    </location>
</feature>